<dbReference type="GO" id="GO:0016402">
    <property type="term" value="F:pristanoyl-CoA oxidase activity"/>
    <property type="evidence" value="ECO:0007669"/>
    <property type="project" value="TreeGrafter"/>
</dbReference>
<feature type="active site" description="Proton acceptor" evidence="12">
    <location>
        <position position="445"/>
    </location>
</feature>
<evidence type="ECO:0000259" key="16">
    <source>
        <dbReference type="Pfam" id="PF22924"/>
    </source>
</evidence>
<evidence type="ECO:0000256" key="2">
    <source>
        <dbReference type="ARBA" id="ARBA00004275"/>
    </source>
</evidence>
<dbReference type="SUPFAM" id="SSF56645">
    <property type="entry name" value="Acyl-CoA dehydrogenase NM domain-like"/>
    <property type="match status" value="1"/>
</dbReference>
<dbReference type="FunFam" id="1.20.140.10:FF:000010">
    <property type="entry name" value="Acyl-coenzyme A oxidase"/>
    <property type="match status" value="1"/>
</dbReference>
<feature type="domain" description="Acyl-CoA oxidase C-alpha1" evidence="16">
    <location>
        <begin position="296"/>
        <end position="460"/>
    </location>
</feature>
<dbReference type="InterPro" id="IPR012258">
    <property type="entry name" value="Acyl-CoA_oxidase"/>
</dbReference>
<proteinExistence type="inferred from homology"/>
<dbReference type="InterPro" id="IPR009100">
    <property type="entry name" value="AcylCoA_DH/oxidase_NM_dom_sf"/>
</dbReference>
<evidence type="ECO:0000259" key="15">
    <source>
        <dbReference type="Pfam" id="PF02770"/>
    </source>
</evidence>
<evidence type="ECO:0000313" key="17">
    <source>
        <dbReference type="EMBL" id="GFG32146.1"/>
    </source>
</evidence>
<keyword evidence="5 11" id="KW-0285">Flavoprotein</keyword>
<keyword evidence="6 11" id="KW-0274">FAD</keyword>
<evidence type="ECO:0000256" key="3">
    <source>
        <dbReference type="ARBA" id="ARBA00005189"/>
    </source>
</evidence>
<dbReference type="Gene3D" id="1.20.140.10">
    <property type="entry name" value="Butyryl-CoA Dehydrogenase, subunit A, domain 3"/>
    <property type="match status" value="2"/>
</dbReference>
<comment type="similarity">
    <text evidence="4 11">Belongs to the acyl-CoA oxidase family.</text>
</comment>
<name>A0A6L2PIC9_COPFO</name>
<dbReference type="InterPro" id="IPR046373">
    <property type="entry name" value="Acyl-CoA_Oxase/DH_mid-dom_sf"/>
</dbReference>
<dbReference type="EMBL" id="BLKM01000350">
    <property type="protein sequence ID" value="GFG32146.1"/>
    <property type="molecule type" value="Genomic_DNA"/>
</dbReference>
<gene>
    <name evidence="17" type="ORF">Cfor_06903</name>
</gene>
<dbReference type="GO" id="GO:0005777">
    <property type="term" value="C:peroxisome"/>
    <property type="evidence" value="ECO:0007669"/>
    <property type="project" value="UniProtKB-SubCell"/>
</dbReference>
<dbReference type="SUPFAM" id="SSF47203">
    <property type="entry name" value="Acyl-CoA dehydrogenase C-terminal domain-like"/>
    <property type="match status" value="2"/>
</dbReference>
<accession>A0A6L2PIC9</accession>
<evidence type="ECO:0000256" key="7">
    <source>
        <dbReference type="ARBA" id="ARBA00022832"/>
    </source>
</evidence>
<dbReference type="Pfam" id="PF02770">
    <property type="entry name" value="Acyl-CoA_dh_M"/>
    <property type="match status" value="1"/>
</dbReference>
<keyword evidence="9" id="KW-0443">Lipid metabolism</keyword>
<dbReference type="GO" id="GO:0071949">
    <property type="term" value="F:FAD binding"/>
    <property type="evidence" value="ECO:0007669"/>
    <property type="project" value="InterPro"/>
</dbReference>
<dbReference type="PANTHER" id="PTHR10909">
    <property type="entry name" value="ELECTRON TRANSPORT OXIDOREDUCTASE"/>
    <property type="match status" value="1"/>
</dbReference>
<dbReference type="GO" id="GO:0005504">
    <property type="term" value="F:fatty acid binding"/>
    <property type="evidence" value="ECO:0007669"/>
    <property type="project" value="TreeGrafter"/>
</dbReference>
<reference evidence="18" key="1">
    <citation type="submission" date="2020-01" db="EMBL/GenBank/DDBJ databases">
        <title>Draft genome sequence of the Termite Coptotermes fromosanus.</title>
        <authorList>
            <person name="Itakura S."/>
            <person name="Yosikawa Y."/>
            <person name="Umezawa K."/>
        </authorList>
    </citation>
    <scope>NUCLEOTIDE SEQUENCE [LARGE SCALE GENOMIC DNA]</scope>
</reference>
<comment type="pathway">
    <text evidence="3">Lipid metabolism.</text>
</comment>
<evidence type="ECO:0000256" key="13">
    <source>
        <dbReference type="PIRSR" id="PIRSR000168-2"/>
    </source>
</evidence>
<feature type="binding site" evidence="13">
    <location>
        <position position="192"/>
    </location>
    <ligand>
        <name>FAD</name>
        <dbReference type="ChEBI" id="CHEBI:57692"/>
    </ligand>
</feature>
<evidence type="ECO:0000313" key="18">
    <source>
        <dbReference type="Proteomes" id="UP000502823"/>
    </source>
</evidence>
<evidence type="ECO:0000259" key="14">
    <source>
        <dbReference type="Pfam" id="PF01756"/>
    </source>
</evidence>
<sequence>MVQDNELVPDFPPGPLDLYRKQASFDWKKLKLFLEDEAIIEFKMKIWRTLEADPLFQHPQAGLSVDEERHLVVRQMYRVKQYNFLPLEEIIADLRKPYVMTHALFMLNPSVSVKYLLNFSMFTNTIIAMGSAGHYHYVEAAEEGKIGGCFALTEISHGTNTKGMRTTATYDPKTQEFIINTPDFEAAKCWVGNMGKCCTHAIVYAQLITPDGTVHGLHAFVVPIRSTTTLLPFSGVIVGDMGEKIALNGVDNGFVMFQNYRIPRNSLLNKMGDISPEGQYSSHIKDPQKRLGASLGALSNGRVSIIGICLSYLTNAITTAVRYSAVRKQFGPEDGNEFPVLEYQLQQERLFPHLAATFAIKIFSDFFIKTYGEYASRLLMGEKSVEMADVGMEIHVLSSAGKPLAGWIAREAIQACREACGGHGYLKAAGLGHLRDVNDANCTYEGENNVLLQQTSNWLLQLWHNKIRAREGPIYTPLGSANFLTDLDKILTTRFAVSTVEEAINPDVLLAAYKWLVCWLLQATANKIKSHRQLGKDAFSAKNDSQAFFAKTLSLAFIEHFILHNFMSYITTDGLDPWVQAVLLKLCSLYGACSLERHLATLYQGGYAVGPEPAQLMRDGILDLFSKLKPEAVALVDVLAPPDFVLNSVLGKSDGKVYQNLQAALFQSPKAFERPLWWRDVVHWRQHSKL</sequence>
<evidence type="ECO:0000256" key="11">
    <source>
        <dbReference type="PIRNR" id="PIRNR000168"/>
    </source>
</evidence>
<dbReference type="OrthoDB" id="538336at2759"/>
<evidence type="ECO:0000256" key="9">
    <source>
        <dbReference type="ARBA" id="ARBA00023098"/>
    </source>
</evidence>
<dbReference type="FunCoup" id="A0A6L2PIC9">
    <property type="interactions" value="621"/>
</dbReference>
<dbReference type="InterPro" id="IPR006091">
    <property type="entry name" value="Acyl-CoA_Oxase/DH_mid-dom"/>
</dbReference>
<evidence type="ECO:0000256" key="10">
    <source>
        <dbReference type="ARBA" id="ARBA00023140"/>
    </source>
</evidence>
<dbReference type="InterPro" id="IPR036250">
    <property type="entry name" value="AcylCo_DH-like_C"/>
</dbReference>
<keyword evidence="7" id="KW-0276">Fatty acid metabolism</keyword>
<comment type="cofactor">
    <cofactor evidence="1">
        <name>FAD</name>
        <dbReference type="ChEBI" id="CHEBI:57692"/>
    </cofactor>
</comment>
<evidence type="ECO:0000256" key="4">
    <source>
        <dbReference type="ARBA" id="ARBA00006288"/>
    </source>
</evidence>
<dbReference type="Gene3D" id="2.40.110.10">
    <property type="entry name" value="Butyryl-CoA Dehydrogenase, subunit A, domain 2"/>
    <property type="match status" value="1"/>
</dbReference>
<dbReference type="FunFam" id="1.20.140.10:FF:000007">
    <property type="entry name" value="Acyl-coenzyme A oxidase"/>
    <property type="match status" value="1"/>
</dbReference>
<feature type="binding site" evidence="13">
    <location>
        <position position="153"/>
    </location>
    <ligand>
        <name>FAD</name>
        <dbReference type="ChEBI" id="CHEBI:57692"/>
    </ligand>
</feature>
<dbReference type="InterPro" id="IPR002655">
    <property type="entry name" value="Acyl-CoA_oxidase_C"/>
</dbReference>
<organism evidence="17 18">
    <name type="scientific">Coptotermes formosanus</name>
    <name type="common">Formosan subterranean termite</name>
    <dbReference type="NCBI Taxonomy" id="36987"/>
    <lineage>
        <taxon>Eukaryota</taxon>
        <taxon>Metazoa</taxon>
        <taxon>Ecdysozoa</taxon>
        <taxon>Arthropoda</taxon>
        <taxon>Hexapoda</taxon>
        <taxon>Insecta</taxon>
        <taxon>Pterygota</taxon>
        <taxon>Neoptera</taxon>
        <taxon>Polyneoptera</taxon>
        <taxon>Dictyoptera</taxon>
        <taxon>Blattodea</taxon>
        <taxon>Blattoidea</taxon>
        <taxon>Termitoidae</taxon>
        <taxon>Rhinotermitidae</taxon>
        <taxon>Coptotermes</taxon>
    </lineage>
</organism>
<dbReference type="GO" id="GO:0033540">
    <property type="term" value="P:fatty acid beta-oxidation using acyl-CoA oxidase"/>
    <property type="evidence" value="ECO:0007669"/>
    <property type="project" value="TreeGrafter"/>
</dbReference>
<feature type="domain" description="Acyl-CoA oxidase C-terminal" evidence="14">
    <location>
        <begin position="505"/>
        <end position="682"/>
    </location>
</feature>
<keyword evidence="18" id="KW-1185">Reference proteome</keyword>
<keyword evidence="10" id="KW-0576">Peroxisome</keyword>
<dbReference type="PIRSF" id="PIRSF000168">
    <property type="entry name" value="Acyl-CoA_oxidase"/>
    <property type="match status" value="1"/>
</dbReference>
<dbReference type="GO" id="GO:0055088">
    <property type="term" value="P:lipid homeostasis"/>
    <property type="evidence" value="ECO:0007669"/>
    <property type="project" value="TreeGrafter"/>
</dbReference>
<dbReference type="FunFam" id="2.40.110.10:FF:000005">
    <property type="entry name" value="Acyl-coenzyme A oxidase"/>
    <property type="match status" value="1"/>
</dbReference>
<evidence type="ECO:0000256" key="12">
    <source>
        <dbReference type="PIRSR" id="PIRSR000168-1"/>
    </source>
</evidence>
<dbReference type="PANTHER" id="PTHR10909:SF390">
    <property type="entry name" value="PEROXISOMAL ACYL-COENZYME A OXIDASE 3"/>
    <property type="match status" value="1"/>
</dbReference>
<evidence type="ECO:0000256" key="1">
    <source>
        <dbReference type="ARBA" id="ARBA00001974"/>
    </source>
</evidence>
<comment type="subcellular location">
    <subcellularLocation>
        <location evidence="2">Peroxisome</location>
    </subcellularLocation>
</comment>
<dbReference type="Pfam" id="PF22924">
    <property type="entry name" value="ACOX_C_alpha1"/>
    <property type="match status" value="1"/>
</dbReference>
<dbReference type="InParanoid" id="A0A6L2PIC9"/>
<dbReference type="Pfam" id="PF01756">
    <property type="entry name" value="ACOX"/>
    <property type="match status" value="1"/>
</dbReference>
<dbReference type="AlphaFoldDB" id="A0A6L2PIC9"/>
<dbReference type="InterPro" id="IPR055060">
    <property type="entry name" value="ACOX_C_alpha1"/>
</dbReference>
<comment type="caution">
    <text evidence="17">The sequence shown here is derived from an EMBL/GenBank/DDBJ whole genome shotgun (WGS) entry which is preliminary data.</text>
</comment>
<evidence type="ECO:0000256" key="8">
    <source>
        <dbReference type="ARBA" id="ARBA00023002"/>
    </source>
</evidence>
<evidence type="ECO:0000256" key="6">
    <source>
        <dbReference type="ARBA" id="ARBA00022827"/>
    </source>
</evidence>
<dbReference type="Proteomes" id="UP000502823">
    <property type="component" value="Unassembled WGS sequence"/>
</dbReference>
<feature type="domain" description="Acyl-CoA oxidase/dehydrogenase middle" evidence="15">
    <location>
        <begin position="149"/>
        <end position="259"/>
    </location>
</feature>
<evidence type="ECO:0000256" key="5">
    <source>
        <dbReference type="ARBA" id="ARBA00022630"/>
    </source>
</evidence>
<protein>
    <recommendedName>
        <fullName evidence="11">Acyl-coenzyme A oxidase</fullName>
    </recommendedName>
</protein>
<keyword evidence="8" id="KW-0560">Oxidoreductase</keyword>